<evidence type="ECO:0000256" key="1">
    <source>
        <dbReference type="SAM" id="MobiDB-lite"/>
    </source>
</evidence>
<feature type="domain" description="Tox-REase-3" evidence="2">
    <location>
        <begin position="23"/>
        <end position="116"/>
    </location>
</feature>
<gene>
    <name evidence="3" type="ORF">HCB27_14230</name>
    <name evidence="4" type="ORF">HCB27_14265</name>
</gene>
<evidence type="ECO:0000313" key="4">
    <source>
        <dbReference type="EMBL" id="MBC2177793.1"/>
    </source>
</evidence>
<dbReference type="Pfam" id="PF15647">
    <property type="entry name" value="Tox-REase-3"/>
    <property type="match status" value="1"/>
</dbReference>
<dbReference type="AlphaFoldDB" id="A0A7X0Z8D8"/>
<dbReference type="EMBL" id="JAARYD010000007">
    <property type="protein sequence ID" value="MBC2177786.1"/>
    <property type="molecule type" value="Genomic_DNA"/>
</dbReference>
<comment type="caution">
    <text evidence="4">The sequence shown here is derived from an EMBL/GenBank/DDBJ whole genome shotgun (WGS) entry which is preliminary data.</text>
</comment>
<evidence type="ECO:0000313" key="3">
    <source>
        <dbReference type="EMBL" id="MBC2177786.1"/>
    </source>
</evidence>
<proteinExistence type="predicted"/>
<protein>
    <recommendedName>
        <fullName evidence="2">Tox-REase-3 domain-containing protein</fullName>
    </recommendedName>
</protein>
<evidence type="ECO:0000313" key="5">
    <source>
        <dbReference type="Proteomes" id="UP000541735"/>
    </source>
</evidence>
<dbReference type="InterPro" id="IPR028905">
    <property type="entry name" value="Tox-REase-3_dom"/>
</dbReference>
<accession>A0A7X0Z8D8</accession>
<organism evidence="4 5">
    <name type="scientific">Listeria booriae</name>
    <dbReference type="NCBI Taxonomy" id="1552123"/>
    <lineage>
        <taxon>Bacteria</taxon>
        <taxon>Bacillati</taxon>
        <taxon>Bacillota</taxon>
        <taxon>Bacilli</taxon>
        <taxon>Bacillales</taxon>
        <taxon>Listeriaceae</taxon>
        <taxon>Listeria</taxon>
    </lineage>
</organism>
<evidence type="ECO:0000259" key="2">
    <source>
        <dbReference type="Pfam" id="PF15647"/>
    </source>
</evidence>
<feature type="region of interest" description="Disordered" evidence="1">
    <location>
        <begin position="1"/>
        <end position="27"/>
    </location>
</feature>
<reference evidence="4 5" key="1">
    <citation type="submission" date="2020-03" db="EMBL/GenBank/DDBJ databases">
        <title>Soil Listeria distribution.</title>
        <authorList>
            <person name="Liao J."/>
            <person name="Wiedmann M."/>
        </authorList>
    </citation>
    <scope>NUCLEOTIDE SEQUENCE [LARGE SCALE GENOMIC DNA]</scope>
    <source>
        <strain evidence="4 5">FSL L7-0259</strain>
    </source>
</reference>
<name>A0A7X0Z8D8_9LIST</name>
<dbReference type="Proteomes" id="UP000541735">
    <property type="component" value="Unassembled WGS sequence"/>
</dbReference>
<sequence>MRMESAGGTDSEGISSSPYSGDLVKVPKPDDAADLLAERVSGESRVRFENDPKGREFDVISDEFVAQAKPALNNLGTKVRSQMRATFEAAKRTGKKVYYQFEGEPAQEVIDKLYEYSERFGVEVVIDTTPLK</sequence>
<dbReference type="EMBL" id="JAARYD010000007">
    <property type="protein sequence ID" value="MBC2177793.1"/>
    <property type="molecule type" value="Genomic_DNA"/>
</dbReference>